<dbReference type="AlphaFoldDB" id="A0A9P7K2G4"/>
<comment type="caution">
    <text evidence="2">The sequence shown here is derived from an EMBL/GenBank/DDBJ whole genome shotgun (WGS) entry which is preliminary data.</text>
</comment>
<protein>
    <recommendedName>
        <fullName evidence="1">Berberine/berberine-like domain-containing protein</fullName>
    </recommendedName>
</protein>
<dbReference type="OrthoDB" id="2151789at2759"/>
<reference evidence="2" key="2">
    <citation type="submission" date="2021-10" db="EMBL/GenBank/DDBJ databases">
        <title>Phylogenomics reveals ancestral predisposition of the termite-cultivated fungus Termitomyces towards a domesticated lifestyle.</title>
        <authorList>
            <person name="Auxier B."/>
            <person name="Grum-Grzhimaylo A."/>
            <person name="Cardenas M.E."/>
            <person name="Lodge J.D."/>
            <person name="Laessoe T."/>
            <person name="Pedersen O."/>
            <person name="Smith M.E."/>
            <person name="Kuyper T.W."/>
            <person name="Franco-Molano E.A."/>
            <person name="Baroni T.J."/>
            <person name="Aanen D.K."/>
        </authorList>
    </citation>
    <scope>NUCLEOTIDE SEQUENCE</scope>
    <source>
        <strain evidence="2">D49</strain>
    </source>
</reference>
<keyword evidence="3" id="KW-1185">Reference proteome</keyword>
<organism evidence="2 3">
    <name type="scientific">Sphagnurus paluster</name>
    <dbReference type="NCBI Taxonomy" id="117069"/>
    <lineage>
        <taxon>Eukaryota</taxon>
        <taxon>Fungi</taxon>
        <taxon>Dikarya</taxon>
        <taxon>Basidiomycota</taxon>
        <taxon>Agaricomycotina</taxon>
        <taxon>Agaricomycetes</taxon>
        <taxon>Agaricomycetidae</taxon>
        <taxon>Agaricales</taxon>
        <taxon>Tricholomatineae</taxon>
        <taxon>Lyophyllaceae</taxon>
        <taxon>Sphagnurus</taxon>
    </lineage>
</organism>
<dbReference type="Proteomes" id="UP000717328">
    <property type="component" value="Unassembled WGS sequence"/>
</dbReference>
<dbReference type="GO" id="GO:0016491">
    <property type="term" value="F:oxidoreductase activity"/>
    <property type="evidence" value="ECO:0007669"/>
    <property type="project" value="InterPro"/>
</dbReference>
<dbReference type="InterPro" id="IPR012951">
    <property type="entry name" value="BBE"/>
</dbReference>
<dbReference type="EMBL" id="JABCKI010006828">
    <property type="protein sequence ID" value="KAG5633930.1"/>
    <property type="molecule type" value="Genomic_DNA"/>
</dbReference>
<accession>A0A9P7K2G4</accession>
<feature type="domain" description="Berberine/berberine-like" evidence="1">
    <location>
        <begin position="116"/>
        <end position="138"/>
    </location>
</feature>
<gene>
    <name evidence="2" type="ORF">H0H81_004361</name>
</gene>
<name>A0A9P7K2G4_9AGAR</name>
<dbReference type="GO" id="GO:0050660">
    <property type="term" value="F:flavin adenine dinucleotide binding"/>
    <property type="evidence" value="ECO:0007669"/>
    <property type="project" value="InterPro"/>
</dbReference>
<proteinExistence type="predicted"/>
<evidence type="ECO:0000259" key="1">
    <source>
        <dbReference type="Pfam" id="PF08031"/>
    </source>
</evidence>
<evidence type="ECO:0000313" key="3">
    <source>
        <dbReference type="Proteomes" id="UP000717328"/>
    </source>
</evidence>
<evidence type="ECO:0000313" key="2">
    <source>
        <dbReference type="EMBL" id="KAG5633930.1"/>
    </source>
</evidence>
<reference evidence="2" key="1">
    <citation type="submission" date="2021-02" db="EMBL/GenBank/DDBJ databases">
        <authorList>
            <person name="Nieuwenhuis M."/>
            <person name="Van De Peppel L.J.J."/>
        </authorList>
    </citation>
    <scope>NUCLEOTIDE SEQUENCE</scope>
    <source>
        <strain evidence="2">D49</strain>
    </source>
</reference>
<sequence length="147" mass="16350">MESVVEELMGKLPGVSVVTYTAEPFLPSIFLHGPKSMFPPDRNHPFCVLHIMFVWEDRAHDNDIHEAIKESARWLAEAAPSDGGASEPATELLATNIEKTKLAKYPNIAIFGTPLDKMYGSNVERLRELKVQVDPKDVMGLAGGWKF</sequence>
<dbReference type="Pfam" id="PF08031">
    <property type="entry name" value="BBE"/>
    <property type="match status" value="1"/>
</dbReference>